<keyword evidence="16" id="KW-1185">Reference proteome</keyword>
<keyword evidence="9" id="KW-0408">Iron</keyword>
<keyword evidence="5 13" id="KW-0812">Transmembrane</keyword>
<dbReference type="InterPro" id="IPR033885">
    <property type="entry name" value="AlkB/XylM"/>
</dbReference>
<evidence type="ECO:0000256" key="11">
    <source>
        <dbReference type="ARBA" id="ARBA00023136"/>
    </source>
</evidence>
<dbReference type="GO" id="GO:0006629">
    <property type="term" value="P:lipid metabolic process"/>
    <property type="evidence" value="ECO:0007669"/>
    <property type="project" value="InterPro"/>
</dbReference>
<feature type="transmembrane region" description="Helical" evidence="13">
    <location>
        <begin position="61"/>
        <end position="80"/>
    </location>
</feature>
<evidence type="ECO:0000256" key="9">
    <source>
        <dbReference type="ARBA" id="ARBA00023004"/>
    </source>
</evidence>
<evidence type="ECO:0000256" key="3">
    <source>
        <dbReference type="ARBA" id="ARBA00022475"/>
    </source>
</evidence>
<dbReference type="CDD" id="cd03512">
    <property type="entry name" value="Alkane-hydroxylase"/>
    <property type="match status" value="1"/>
</dbReference>
<name>A0A7L9WMA0_9RHOB</name>
<evidence type="ECO:0000313" key="15">
    <source>
        <dbReference type="EMBL" id="QOL81063.1"/>
    </source>
</evidence>
<dbReference type="GO" id="GO:0005886">
    <property type="term" value="C:plasma membrane"/>
    <property type="evidence" value="ECO:0007669"/>
    <property type="project" value="UniProtKB-SubCell"/>
</dbReference>
<feature type="domain" description="Fatty acid desaturase" evidence="14">
    <location>
        <begin position="88"/>
        <end position="308"/>
    </location>
</feature>
<evidence type="ECO:0000256" key="13">
    <source>
        <dbReference type="SAM" id="Phobius"/>
    </source>
</evidence>
<evidence type="ECO:0000256" key="7">
    <source>
        <dbReference type="ARBA" id="ARBA00022989"/>
    </source>
</evidence>
<dbReference type="GO" id="GO:0004497">
    <property type="term" value="F:monooxygenase activity"/>
    <property type="evidence" value="ECO:0007669"/>
    <property type="project" value="UniProtKB-KW"/>
</dbReference>
<evidence type="ECO:0000256" key="4">
    <source>
        <dbReference type="ARBA" id="ARBA00022519"/>
    </source>
</evidence>
<dbReference type="PANTHER" id="PTHR38674:SF1">
    <property type="entry name" value="ALKANE 1-MONOOXYGENASE 1"/>
    <property type="match status" value="1"/>
</dbReference>
<organism evidence="15 16">
    <name type="scientific">Pseudooceanicola spongiae</name>
    <dbReference type="NCBI Taxonomy" id="2613965"/>
    <lineage>
        <taxon>Bacteria</taxon>
        <taxon>Pseudomonadati</taxon>
        <taxon>Pseudomonadota</taxon>
        <taxon>Alphaproteobacteria</taxon>
        <taxon>Rhodobacterales</taxon>
        <taxon>Paracoccaceae</taxon>
        <taxon>Pseudooceanicola</taxon>
    </lineage>
</organism>
<reference evidence="15 16" key="1">
    <citation type="submission" date="2019-10" db="EMBL/GenBank/DDBJ databases">
        <title>Pseudopuniceibacterium sp. HQ09 islated from Antarctica.</title>
        <authorList>
            <person name="Liao L."/>
            <person name="Su S."/>
            <person name="Chen B."/>
            <person name="Yu Y."/>
        </authorList>
    </citation>
    <scope>NUCLEOTIDE SEQUENCE [LARGE SCALE GENOMIC DNA]</scope>
    <source>
        <strain evidence="15 16">HQ09</strain>
    </source>
</reference>
<dbReference type="AlphaFoldDB" id="A0A7L9WMA0"/>
<dbReference type="Proteomes" id="UP000594118">
    <property type="component" value="Chromosome"/>
</dbReference>
<proteinExistence type="inferred from homology"/>
<evidence type="ECO:0000256" key="10">
    <source>
        <dbReference type="ARBA" id="ARBA00023033"/>
    </source>
</evidence>
<keyword evidence="7 13" id="KW-1133">Transmembrane helix</keyword>
<evidence type="ECO:0000256" key="2">
    <source>
        <dbReference type="ARBA" id="ARBA00010823"/>
    </source>
</evidence>
<keyword evidence="11 13" id="KW-0472">Membrane</keyword>
<sequence>MTGFAIATLGPVPLLLLAMGLGGPWVWLALAVMGGLIPLLDRLLPEVEGNVAPSDGMGEGLTITLGLVHPGLVALALVWLCGPGGVQGWSVLPAALALALWFGQVSHPGAHELIHRPRRLSRRLGRGVYASQLFGHHASAHPKVHHRWVASPHDPNTARLGESFWRFLPRAWAGSFVAGLRAERRDLQRASRKRRHPYLGDMAIALGLCALALASGGARGLLIYVAICAIAQLQILQSDYVQHYGLLRQSRANGRLEPVGPLHSWNTPHAASAAMMLNAPRHSDHHMHPQRGYPTLQLEHADMPVLPHGLPVMATLALFPRRWRRVMDARVAGCRSERTAPGTPPPETPPQRF</sequence>
<comment type="subcellular location">
    <subcellularLocation>
        <location evidence="1">Cell inner membrane</location>
        <topology evidence="1">Multi-pass membrane protein</topology>
    </subcellularLocation>
</comment>
<keyword evidence="8" id="KW-0560">Oxidoreductase</keyword>
<evidence type="ECO:0000259" key="14">
    <source>
        <dbReference type="Pfam" id="PF00487"/>
    </source>
</evidence>
<dbReference type="GO" id="GO:0046872">
    <property type="term" value="F:metal ion binding"/>
    <property type="evidence" value="ECO:0007669"/>
    <property type="project" value="UniProtKB-KW"/>
</dbReference>
<dbReference type="Pfam" id="PF00487">
    <property type="entry name" value="FA_desaturase"/>
    <property type="match status" value="1"/>
</dbReference>
<dbReference type="RefSeq" id="WP_193083380.1">
    <property type="nucleotide sequence ID" value="NZ_CP045201.1"/>
</dbReference>
<protein>
    <submittedName>
        <fullName evidence="15">Alkane 1-monooxygenase</fullName>
    </submittedName>
</protein>
<feature type="compositionally biased region" description="Pro residues" evidence="12">
    <location>
        <begin position="342"/>
        <end position="353"/>
    </location>
</feature>
<comment type="similarity">
    <text evidence="2">Belongs to the fatty acid desaturase type 1 family. AlkB subfamily.</text>
</comment>
<dbReference type="InterPro" id="IPR005804">
    <property type="entry name" value="FA_desaturase_dom"/>
</dbReference>
<evidence type="ECO:0000313" key="16">
    <source>
        <dbReference type="Proteomes" id="UP000594118"/>
    </source>
</evidence>
<keyword evidence="4" id="KW-0997">Cell inner membrane</keyword>
<evidence type="ECO:0000256" key="1">
    <source>
        <dbReference type="ARBA" id="ARBA00004429"/>
    </source>
</evidence>
<evidence type="ECO:0000256" key="8">
    <source>
        <dbReference type="ARBA" id="ARBA00023002"/>
    </source>
</evidence>
<accession>A0A7L9WMA0</accession>
<gene>
    <name evidence="15" type="ORF">F3W81_09710</name>
</gene>
<keyword evidence="10 15" id="KW-0503">Monooxygenase</keyword>
<keyword evidence="3" id="KW-1003">Cell membrane</keyword>
<feature type="transmembrane region" description="Helical" evidence="13">
    <location>
        <begin position="198"/>
        <end position="215"/>
    </location>
</feature>
<dbReference type="KEGG" id="pshq:F3W81_09710"/>
<feature type="transmembrane region" description="Helical" evidence="13">
    <location>
        <begin position="12"/>
        <end position="40"/>
    </location>
</feature>
<dbReference type="PANTHER" id="PTHR38674">
    <property type="entry name" value="ALKANE 1-MONOOXYGENASE 1"/>
    <property type="match status" value="1"/>
</dbReference>
<keyword evidence="6" id="KW-0479">Metal-binding</keyword>
<evidence type="ECO:0000256" key="5">
    <source>
        <dbReference type="ARBA" id="ARBA00022692"/>
    </source>
</evidence>
<evidence type="ECO:0000256" key="12">
    <source>
        <dbReference type="SAM" id="MobiDB-lite"/>
    </source>
</evidence>
<dbReference type="EMBL" id="CP045201">
    <property type="protein sequence ID" value="QOL81063.1"/>
    <property type="molecule type" value="Genomic_DNA"/>
</dbReference>
<evidence type="ECO:0000256" key="6">
    <source>
        <dbReference type="ARBA" id="ARBA00022723"/>
    </source>
</evidence>
<feature type="region of interest" description="Disordered" evidence="12">
    <location>
        <begin position="334"/>
        <end position="353"/>
    </location>
</feature>